<dbReference type="InterPro" id="IPR035919">
    <property type="entry name" value="EAL_sf"/>
</dbReference>
<gene>
    <name evidence="4" type="ORF">Q7A36_37125</name>
</gene>
<dbReference type="InterPro" id="IPR043128">
    <property type="entry name" value="Rev_trsase/Diguanyl_cyclase"/>
</dbReference>
<dbReference type="Gene3D" id="3.20.20.450">
    <property type="entry name" value="EAL domain"/>
    <property type="match status" value="1"/>
</dbReference>
<dbReference type="PROSITE" id="PS50883">
    <property type="entry name" value="EAL"/>
    <property type="match status" value="1"/>
</dbReference>
<organism evidence="4 5">
    <name type="scientific">Paracraurococcus lichenis</name>
    <dbReference type="NCBI Taxonomy" id="3064888"/>
    <lineage>
        <taxon>Bacteria</taxon>
        <taxon>Pseudomonadati</taxon>
        <taxon>Pseudomonadota</taxon>
        <taxon>Alphaproteobacteria</taxon>
        <taxon>Acetobacterales</taxon>
        <taxon>Roseomonadaceae</taxon>
        <taxon>Paracraurococcus</taxon>
    </lineage>
</organism>
<feature type="domain" description="GGDEF" evidence="3">
    <location>
        <begin position="470"/>
        <end position="605"/>
    </location>
</feature>
<dbReference type="PROSITE" id="PS50887">
    <property type="entry name" value="GGDEF"/>
    <property type="match status" value="1"/>
</dbReference>
<keyword evidence="1" id="KW-0812">Transmembrane</keyword>
<protein>
    <submittedName>
        <fullName evidence="4">EAL domain-containing protein</fullName>
    </submittedName>
</protein>
<dbReference type="SMART" id="SM00267">
    <property type="entry name" value="GGDEF"/>
    <property type="match status" value="1"/>
</dbReference>
<dbReference type="Proteomes" id="UP001243009">
    <property type="component" value="Unassembled WGS sequence"/>
</dbReference>
<dbReference type="SMART" id="SM00052">
    <property type="entry name" value="EAL"/>
    <property type="match status" value="1"/>
</dbReference>
<dbReference type="InterPro" id="IPR001633">
    <property type="entry name" value="EAL_dom"/>
</dbReference>
<proteinExistence type="predicted"/>
<dbReference type="EMBL" id="JAUTWS010000146">
    <property type="protein sequence ID" value="MDO9713986.1"/>
    <property type="molecule type" value="Genomic_DNA"/>
</dbReference>
<dbReference type="SUPFAM" id="SSF55073">
    <property type="entry name" value="Nucleotide cyclase"/>
    <property type="match status" value="1"/>
</dbReference>
<dbReference type="Gene3D" id="3.30.70.270">
    <property type="match status" value="1"/>
</dbReference>
<dbReference type="PANTHER" id="PTHR44757">
    <property type="entry name" value="DIGUANYLATE CYCLASE DGCP"/>
    <property type="match status" value="1"/>
</dbReference>
<evidence type="ECO:0000313" key="5">
    <source>
        <dbReference type="Proteomes" id="UP001243009"/>
    </source>
</evidence>
<dbReference type="Gene3D" id="6.10.340.10">
    <property type="match status" value="1"/>
</dbReference>
<feature type="domain" description="EAL" evidence="2">
    <location>
        <begin position="614"/>
        <end position="864"/>
    </location>
</feature>
<keyword evidence="1" id="KW-1133">Transmembrane helix</keyword>
<feature type="transmembrane region" description="Helical" evidence="1">
    <location>
        <begin position="20"/>
        <end position="42"/>
    </location>
</feature>
<evidence type="ECO:0000256" key="1">
    <source>
        <dbReference type="SAM" id="Phobius"/>
    </source>
</evidence>
<keyword evidence="5" id="KW-1185">Reference proteome</keyword>
<sequence length="878" mass="94015">MRTPMWHRLGGAIGLRGRLTIAFLATALVMGIPAAGGVYLLMKAGERVSFLTGSVTPMRAESGTLVDNLHALRDALQVGLSGSRTRGGGTAGSVAAPDVVEARMEGIDRDWSAAISRLRTLAGLTGANLPIDQAERVHAEAMRLASALIAADRAEVAAMDAREDRIAAFRAARQRMNEILRDITSAADAQMTLTEERAKTTEQAKTATPESMAALLSEVLTGIYPRLVGADKLLQGLDRLDELAAIHAAQHDAAPLGAIETGASTILRNSAVYLRRLAGRLEEAGQGKNARDAGKALDDIRTALLGPDGAFAKQREALASAAAVEQCRLALIGVEADLRSLLFAVTRLTRALEESVTAEARRWSRDALAGLLAAGLGATSLALCLGLVSARRLTAPLQRLNEAVAAMAEGRPFTNITGLIGGGDIGSVAVSVLERTAHLATHDTLTGLPNRALFRDRLTQCLAECHRDGGAVAVLYLDLDRFKEVNDSLGHAAGDRLLVQVAARIKATLRESDTLARLGGDEFAIVQRGASQPSDAEALCLRIIATVKDPFDLGGHQASIGVSIGVAIRAAEAAAVDSGILIQEADVALYRSKEEGRGTFRFFQEEMNRRLQERKALEADLRRALSEGELRLYYQPQVSTNGERLVGAEALIRWQHPERGNVRPDQFIPLAEETGLIVPIGDWVLRTACRQVAEWPALGRVAVNVSPVQFRQAGFADKVRDALVSSGLEASRLELEITESILLNDTEEMLAILAELRELGVSIAMDDFGTGYSSLGYLRKFRFDKIKIDRSFVRNLGESPDSTAIIRAVLGMSRALGIRSNAEGVEDMGQMALLSQEGCEEAQGFLFGHPMPADEFSGFMAIREVRGTAADPQTVNAT</sequence>
<evidence type="ECO:0000259" key="2">
    <source>
        <dbReference type="PROSITE" id="PS50883"/>
    </source>
</evidence>
<dbReference type="NCBIfam" id="TIGR00254">
    <property type="entry name" value="GGDEF"/>
    <property type="match status" value="1"/>
</dbReference>
<evidence type="ECO:0000313" key="4">
    <source>
        <dbReference type="EMBL" id="MDO9713986.1"/>
    </source>
</evidence>
<dbReference type="Pfam" id="PF00990">
    <property type="entry name" value="GGDEF"/>
    <property type="match status" value="1"/>
</dbReference>
<evidence type="ECO:0000259" key="3">
    <source>
        <dbReference type="PROSITE" id="PS50887"/>
    </source>
</evidence>
<dbReference type="CDD" id="cd01949">
    <property type="entry name" value="GGDEF"/>
    <property type="match status" value="1"/>
</dbReference>
<dbReference type="SUPFAM" id="SSF141868">
    <property type="entry name" value="EAL domain-like"/>
    <property type="match status" value="1"/>
</dbReference>
<dbReference type="InterPro" id="IPR000160">
    <property type="entry name" value="GGDEF_dom"/>
</dbReference>
<comment type="caution">
    <text evidence="4">The sequence shown here is derived from an EMBL/GenBank/DDBJ whole genome shotgun (WGS) entry which is preliminary data.</text>
</comment>
<dbReference type="InterPro" id="IPR029787">
    <property type="entry name" value="Nucleotide_cyclase"/>
</dbReference>
<dbReference type="PANTHER" id="PTHR44757:SF2">
    <property type="entry name" value="BIOFILM ARCHITECTURE MAINTENANCE PROTEIN MBAA"/>
    <property type="match status" value="1"/>
</dbReference>
<accession>A0ABT9ECP2</accession>
<name>A0ABT9ECP2_9PROT</name>
<dbReference type="CDD" id="cd01948">
    <property type="entry name" value="EAL"/>
    <property type="match status" value="1"/>
</dbReference>
<dbReference type="Pfam" id="PF00563">
    <property type="entry name" value="EAL"/>
    <property type="match status" value="1"/>
</dbReference>
<reference evidence="4 5" key="1">
    <citation type="submission" date="2023-08" db="EMBL/GenBank/DDBJ databases">
        <title>The draft genome sequence of Paracraurococcus sp. LOR1-02.</title>
        <authorList>
            <person name="Kingkaew E."/>
            <person name="Tanasupawat S."/>
        </authorList>
    </citation>
    <scope>NUCLEOTIDE SEQUENCE [LARGE SCALE GENOMIC DNA]</scope>
    <source>
        <strain evidence="4 5">LOR1-02</strain>
    </source>
</reference>
<dbReference type="InterPro" id="IPR052155">
    <property type="entry name" value="Biofilm_reg_signaling"/>
</dbReference>
<feature type="transmembrane region" description="Helical" evidence="1">
    <location>
        <begin position="367"/>
        <end position="388"/>
    </location>
</feature>
<dbReference type="RefSeq" id="WP_305108831.1">
    <property type="nucleotide sequence ID" value="NZ_JAUTWS010000146.1"/>
</dbReference>
<keyword evidence="1" id="KW-0472">Membrane</keyword>